<dbReference type="Proteomes" id="UP000501003">
    <property type="component" value="Chromosome"/>
</dbReference>
<dbReference type="GO" id="GO:0005886">
    <property type="term" value="C:plasma membrane"/>
    <property type="evidence" value="ECO:0007669"/>
    <property type="project" value="UniProtKB-SubCell"/>
</dbReference>
<keyword evidence="3" id="KW-1003">Cell membrane</keyword>
<proteinExistence type="inferred from homology"/>
<dbReference type="PANTHER" id="PTHR32322">
    <property type="entry name" value="INNER MEMBRANE TRANSPORTER"/>
    <property type="match status" value="1"/>
</dbReference>
<dbReference type="RefSeq" id="WP_173493335.1">
    <property type="nucleotide sequence ID" value="NZ_CP054056.1"/>
</dbReference>
<comment type="subcellular location">
    <subcellularLocation>
        <location evidence="1">Cell membrane</location>
        <topology evidence="1">Multi-pass membrane protein</topology>
    </subcellularLocation>
</comment>
<feature type="domain" description="EamA" evidence="8">
    <location>
        <begin position="143"/>
        <end position="272"/>
    </location>
</feature>
<keyword evidence="6 7" id="KW-0472">Membrane</keyword>
<feature type="transmembrane region" description="Helical" evidence="7">
    <location>
        <begin position="202"/>
        <end position="220"/>
    </location>
</feature>
<dbReference type="EMBL" id="CP054056">
    <property type="protein sequence ID" value="QKJ25038.1"/>
    <property type="molecule type" value="Genomic_DNA"/>
</dbReference>
<dbReference type="PANTHER" id="PTHR32322:SF18">
    <property type="entry name" value="S-ADENOSYLMETHIONINE_S-ADENOSYLHOMOCYSTEINE TRANSPORTER"/>
    <property type="match status" value="1"/>
</dbReference>
<feature type="transmembrane region" description="Helical" evidence="7">
    <location>
        <begin position="232"/>
        <end position="250"/>
    </location>
</feature>
<evidence type="ECO:0000256" key="6">
    <source>
        <dbReference type="ARBA" id="ARBA00023136"/>
    </source>
</evidence>
<dbReference type="KEGG" id="aqg:HRU87_02215"/>
<gene>
    <name evidence="9" type="ORF">HRU87_02215</name>
</gene>
<dbReference type="AlphaFoldDB" id="A0A7D4ULG5"/>
<keyword evidence="10" id="KW-1185">Reference proteome</keyword>
<evidence type="ECO:0000313" key="10">
    <source>
        <dbReference type="Proteomes" id="UP000501003"/>
    </source>
</evidence>
<evidence type="ECO:0000256" key="1">
    <source>
        <dbReference type="ARBA" id="ARBA00004651"/>
    </source>
</evidence>
<feature type="transmembrane region" description="Helical" evidence="7">
    <location>
        <begin position="143"/>
        <end position="161"/>
    </location>
</feature>
<accession>A0A7D4ULG5</accession>
<evidence type="ECO:0000313" key="9">
    <source>
        <dbReference type="EMBL" id="QKJ25038.1"/>
    </source>
</evidence>
<feature type="domain" description="EamA" evidence="8">
    <location>
        <begin position="3"/>
        <end position="130"/>
    </location>
</feature>
<dbReference type="InterPro" id="IPR037185">
    <property type="entry name" value="EmrE-like"/>
</dbReference>
<reference evidence="9 10" key="1">
    <citation type="submission" date="2020-05" db="EMBL/GenBank/DDBJ databases">
        <title>Aquirufa sp. strain 15G-AUS-rot a new Aquirufa species.</title>
        <authorList>
            <person name="Pitt A."/>
            <person name="Hahn M.W."/>
        </authorList>
    </citation>
    <scope>NUCLEOTIDE SEQUENCE [LARGE SCALE GENOMIC DNA]</scope>
    <source>
        <strain evidence="9 10">15G-AUS-rot</strain>
    </source>
</reference>
<evidence type="ECO:0000259" key="8">
    <source>
        <dbReference type="Pfam" id="PF00892"/>
    </source>
</evidence>
<dbReference type="InterPro" id="IPR000620">
    <property type="entry name" value="EamA_dom"/>
</dbReference>
<feature type="transmembrane region" description="Helical" evidence="7">
    <location>
        <begin position="30"/>
        <end position="50"/>
    </location>
</feature>
<protein>
    <submittedName>
        <fullName evidence="9">DMT family transporter</fullName>
    </submittedName>
</protein>
<feature type="transmembrane region" description="Helical" evidence="7">
    <location>
        <begin position="117"/>
        <end position="137"/>
    </location>
</feature>
<dbReference type="SUPFAM" id="SSF103481">
    <property type="entry name" value="Multidrug resistance efflux transporter EmrE"/>
    <property type="match status" value="1"/>
</dbReference>
<dbReference type="Pfam" id="PF00892">
    <property type="entry name" value="EamA"/>
    <property type="match status" value="2"/>
</dbReference>
<feature type="transmembrane region" description="Helical" evidence="7">
    <location>
        <begin position="168"/>
        <end position="190"/>
    </location>
</feature>
<comment type="similarity">
    <text evidence="2">Belongs to the EamA transporter family.</text>
</comment>
<organism evidence="9 10">
    <name type="scientific">Aquiluna borgnonia</name>
    <dbReference type="NCBI Taxonomy" id="2499157"/>
    <lineage>
        <taxon>Bacteria</taxon>
        <taxon>Bacillati</taxon>
        <taxon>Actinomycetota</taxon>
        <taxon>Actinomycetes</taxon>
        <taxon>Micrococcales</taxon>
        <taxon>Microbacteriaceae</taxon>
        <taxon>Luna cluster</taxon>
        <taxon>Luna-1 subcluster</taxon>
        <taxon>Aquiluna</taxon>
    </lineage>
</organism>
<evidence type="ECO:0000256" key="5">
    <source>
        <dbReference type="ARBA" id="ARBA00022989"/>
    </source>
</evidence>
<evidence type="ECO:0000256" key="7">
    <source>
        <dbReference type="SAM" id="Phobius"/>
    </source>
</evidence>
<feature type="transmembrane region" description="Helical" evidence="7">
    <location>
        <begin position="62"/>
        <end position="81"/>
    </location>
</feature>
<dbReference type="InterPro" id="IPR050638">
    <property type="entry name" value="AA-Vitamin_Transporters"/>
</dbReference>
<evidence type="ECO:0000256" key="3">
    <source>
        <dbReference type="ARBA" id="ARBA00022475"/>
    </source>
</evidence>
<keyword evidence="5 7" id="KW-1133">Transmembrane helix</keyword>
<feature type="transmembrane region" description="Helical" evidence="7">
    <location>
        <begin position="93"/>
        <end position="110"/>
    </location>
</feature>
<feature type="transmembrane region" description="Helical" evidence="7">
    <location>
        <begin position="256"/>
        <end position="274"/>
    </location>
</feature>
<sequence>MRSDLAALGAILLWATLASLGELLANLPPFFITGVGLLAGSLISLVMIKGNVSRLLVPAKTFAVGIYGLFGFHAALFAALQNAPSVQANLVNYSWPLLIVVLAPVFIPGTSLRLKHVIAALVGFAGAALAISSAGNLTTDLEIGYLYALIAAIIWATYSLMTKRLPHFETAAVGGFALVSGVLALIAHLIFEPAVSPTSQQWLLLLVLGFGPLGGAFYLWDYAIKHGNPQRIGLLSFLTPLLSTTLLVLVSGIEPSIELLMSAVLIVGAALIGNREKRPS</sequence>
<keyword evidence="4 7" id="KW-0812">Transmembrane</keyword>
<evidence type="ECO:0000256" key="4">
    <source>
        <dbReference type="ARBA" id="ARBA00022692"/>
    </source>
</evidence>
<evidence type="ECO:0000256" key="2">
    <source>
        <dbReference type="ARBA" id="ARBA00007362"/>
    </source>
</evidence>
<name>A0A7D4ULG5_9MICO</name>